<dbReference type="PANTHER" id="PTHR43464">
    <property type="entry name" value="METHYLTRANSFERASE"/>
    <property type="match status" value="1"/>
</dbReference>
<dbReference type="STRING" id="1005944.SAMN05192576_0691"/>
<evidence type="ECO:0000256" key="2">
    <source>
        <dbReference type="ARBA" id="ARBA00022679"/>
    </source>
</evidence>
<proteinExistence type="predicted"/>
<evidence type="ECO:0000256" key="1">
    <source>
        <dbReference type="ARBA" id="ARBA00022603"/>
    </source>
</evidence>
<dbReference type="EMBL" id="FNIC01000001">
    <property type="protein sequence ID" value="SDM68612.1"/>
    <property type="molecule type" value="Genomic_DNA"/>
</dbReference>
<evidence type="ECO:0000259" key="4">
    <source>
        <dbReference type="Pfam" id="PF08242"/>
    </source>
</evidence>
<dbReference type="PANTHER" id="PTHR43464:SF19">
    <property type="entry name" value="UBIQUINONE BIOSYNTHESIS O-METHYLTRANSFERASE, MITOCHONDRIAL"/>
    <property type="match status" value="1"/>
</dbReference>
<dbReference type="AlphaFoldDB" id="A0A1G9V8T1"/>
<keyword evidence="3" id="KW-0949">S-adenosyl-L-methionine</keyword>
<evidence type="ECO:0000313" key="5">
    <source>
        <dbReference type="EMBL" id="SDM68612.1"/>
    </source>
</evidence>
<dbReference type="Proteomes" id="UP000199004">
    <property type="component" value="Unassembled WGS sequence"/>
</dbReference>
<evidence type="ECO:0000313" key="6">
    <source>
        <dbReference type="Proteomes" id="UP000199004"/>
    </source>
</evidence>
<dbReference type="RefSeq" id="WP_218029317.1">
    <property type="nucleotide sequence ID" value="NZ_BKAE01000004.1"/>
</dbReference>
<gene>
    <name evidence="5" type="ORF">SAMN05192576_0691</name>
</gene>
<sequence>MTDTSGSDYTKRLEHKGSRMWKRLLNVQAPYQWNLRRQSLGRTLDVGCGVGRNLWSLDTGSVGVDHNPTSVARARSHGFEAFTTPEWRERSDTFIGAFDGLLFAHVIEHMSRDEAVAIIQDYLPALRPGGRAFFICPQERGYDSDPTHVEWTSGEDLEALAQLCGLTAGRWRSFPAPRAFGRIFTYNEFTVLATKSSDV</sequence>
<protein>
    <submittedName>
        <fullName evidence="5">Methyltransferase domain-containing protein</fullName>
    </submittedName>
</protein>
<accession>A0A1G9V8T1</accession>
<organism evidence="5 6">
    <name type="scientific">Nocardioides szechwanensis</name>
    <dbReference type="NCBI Taxonomy" id="1005944"/>
    <lineage>
        <taxon>Bacteria</taxon>
        <taxon>Bacillati</taxon>
        <taxon>Actinomycetota</taxon>
        <taxon>Actinomycetes</taxon>
        <taxon>Propionibacteriales</taxon>
        <taxon>Nocardioidaceae</taxon>
        <taxon>Nocardioides</taxon>
    </lineage>
</organism>
<reference evidence="5 6" key="1">
    <citation type="submission" date="2016-10" db="EMBL/GenBank/DDBJ databases">
        <authorList>
            <person name="de Groot N.N."/>
        </authorList>
    </citation>
    <scope>NUCLEOTIDE SEQUENCE [LARGE SCALE GENOMIC DNA]</scope>
    <source>
        <strain evidence="5 6">CGMCC 1.11147</strain>
    </source>
</reference>
<keyword evidence="1 5" id="KW-0489">Methyltransferase</keyword>
<dbReference type="InterPro" id="IPR013217">
    <property type="entry name" value="Methyltransf_12"/>
</dbReference>
<dbReference type="InterPro" id="IPR029063">
    <property type="entry name" value="SAM-dependent_MTases_sf"/>
</dbReference>
<keyword evidence="6" id="KW-1185">Reference proteome</keyword>
<name>A0A1G9V8T1_9ACTN</name>
<feature type="domain" description="Methyltransferase type 12" evidence="4">
    <location>
        <begin position="44"/>
        <end position="131"/>
    </location>
</feature>
<dbReference type="SUPFAM" id="SSF53335">
    <property type="entry name" value="S-adenosyl-L-methionine-dependent methyltransferases"/>
    <property type="match status" value="1"/>
</dbReference>
<dbReference type="Gene3D" id="3.40.50.150">
    <property type="entry name" value="Vaccinia Virus protein VP39"/>
    <property type="match status" value="1"/>
</dbReference>
<evidence type="ECO:0000256" key="3">
    <source>
        <dbReference type="ARBA" id="ARBA00022691"/>
    </source>
</evidence>
<keyword evidence="2 5" id="KW-0808">Transferase</keyword>
<dbReference type="GO" id="GO:0008168">
    <property type="term" value="F:methyltransferase activity"/>
    <property type="evidence" value="ECO:0007669"/>
    <property type="project" value="UniProtKB-KW"/>
</dbReference>
<dbReference type="GO" id="GO:0032259">
    <property type="term" value="P:methylation"/>
    <property type="evidence" value="ECO:0007669"/>
    <property type="project" value="UniProtKB-KW"/>
</dbReference>
<dbReference type="CDD" id="cd02440">
    <property type="entry name" value="AdoMet_MTases"/>
    <property type="match status" value="1"/>
</dbReference>
<dbReference type="Pfam" id="PF08242">
    <property type="entry name" value="Methyltransf_12"/>
    <property type="match status" value="1"/>
</dbReference>